<dbReference type="GO" id="GO:0016787">
    <property type="term" value="F:hydrolase activity"/>
    <property type="evidence" value="ECO:0007669"/>
    <property type="project" value="UniProtKB-KW"/>
</dbReference>
<keyword evidence="11" id="KW-1185">Reference proteome</keyword>
<dbReference type="PROSITE" id="PS50181">
    <property type="entry name" value="FBOX"/>
    <property type="match status" value="1"/>
</dbReference>
<keyword evidence="2" id="KW-0378">Hydrolase</keyword>
<dbReference type="InterPro" id="IPR014016">
    <property type="entry name" value="UvrD-like_ATP-bd"/>
</dbReference>
<dbReference type="RefSeq" id="XP_056035023.1">
    <property type="nucleotide sequence ID" value="XM_056179943.1"/>
</dbReference>
<dbReference type="GO" id="GO:0031297">
    <property type="term" value="P:replication fork processing"/>
    <property type="evidence" value="ECO:0007669"/>
    <property type="project" value="TreeGrafter"/>
</dbReference>
<dbReference type="Proteomes" id="UP001212411">
    <property type="component" value="Chromosome 1"/>
</dbReference>
<evidence type="ECO:0000256" key="1">
    <source>
        <dbReference type="ARBA" id="ARBA00022741"/>
    </source>
</evidence>
<evidence type="ECO:0000256" key="2">
    <source>
        <dbReference type="ARBA" id="ARBA00022801"/>
    </source>
</evidence>
<dbReference type="PANTHER" id="PTHR11070:SF30">
    <property type="entry name" value="F-BOX DNA HELICASE 1"/>
    <property type="match status" value="1"/>
</dbReference>
<evidence type="ECO:0000256" key="6">
    <source>
        <dbReference type="ARBA" id="ARBA00034617"/>
    </source>
</evidence>
<keyword evidence="3 10" id="KW-0347">Helicase</keyword>
<evidence type="ECO:0000313" key="11">
    <source>
        <dbReference type="Proteomes" id="UP001212411"/>
    </source>
</evidence>
<evidence type="ECO:0000313" key="10">
    <source>
        <dbReference type="EMBL" id="WBW70780.1"/>
    </source>
</evidence>
<reference evidence="10 11" key="1">
    <citation type="journal article" date="2023" name="G3 (Bethesda)">
        <title>A high-quality reference genome for the fission yeast Schizosaccharomyces osmophilus.</title>
        <authorList>
            <person name="Jia G.S."/>
            <person name="Zhang W.C."/>
            <person name="Liang Y."/>
            <person name="Liu X.H."/>
            <person name="Rhind N."/>
            <person name="Pidoux A."/>
            <person name="Brysch-Herzberg M."/>
            <person name="Du L.L."/>
        </authorList>
    </citation>
    <scope>NUCLEOTIDE SEQUENCE [LARGE SCALE GENOMIC DNA]</scope>
    <source>
        <strain evidence="10 11">CBS 15793</strain>
    </source>
</reference>
<evidence type="ECO:0000256" key="3">
    <source>
        <dbReference type="ARBA" id="ARBA00022806"/>
    </source>
</evidence>
<dbReference type="FunFam" id="3.40.50.300:FF:005416">
    <property type="entry name" value="Chromosome 10, whole genome shotgun sequence"/>
    <property type="match status" value="1"/>
</dbReference>
<dbReference type="GeneID" id="80874632"/>
<evidence type="ECO:0000256" key="4">
    <source>
        <dbReference type="ARBA" id="ARBA00022840"/>
    </source>
</evidence>
<dbReference type="GO" id="GO:0005524">
    <property type="term" value="F:ATP binding"/>
    <property type="evidence" value="ECO:0007669"/>
    <property type="project" value="UniProtKB-KW"/>
</dbReference>
<dbReference type="InterPro" id="IPR000212">
    <property type="entry name" value="DNA_helicase_UvrD/REP"/>
</dbReference>
<dbReference type="InterPro" id="IPR027417">
    <property type="entry name" value="P-loop_NTPase"/>
</dbReference>
<dbReference type="GO" id="GO:0005634">
    <property type="term" value="C:nucleus"/>
    <property type="evidence" value="ECO:0007669"/>
    <property type="project" value="TreeGrafter"/>
</dbReference>
<evidence type="ECO:0000256" key="8">
    <source>
        <dbReference type="ARBA" id="ARBA00048988"/>
    </source>
</evidence>
<organism evidence="10 11">
    <name type="scientific">Schizosaccharomyces osmophilus</name>
    <dbReference type="NCBI Taxonomy" id="2545709"/>
    <lineage>
        <taxon>Eukaryota</taxon>
        <taxon>Fungi</taxon>
        <taxon>Dikarya</taxon>
        <taxon>Ascomycota</taxon>
        <taxon>Taphrinomycotina</taxon>
        <taxon>Schizosaccharomycetes</taxon>
        <taxon>Schizosaccharomycetales</taxon>
        <taxon>Schizosaccharomycetaceae</taxon>
        <taxon>Schizosaccharomyces</taxon>
    </lineage>
</organism>
<dbReference type="AlphaFoldDB" id="A0AAE9W7B8"/>
<dbReference type="Pfam" id="PF00580">
    <property type="entry name" value="UvrD-helicase"/>
    <property type="match status" value="1"/>
</dbReference>
<dbReference type="GO" id="GO:0016874">
    <property type="term" value="F:ligase activity"/>
    <property type="evidence" value="ECO:0007669"/>
    <property type="project" value="UniProtKB-KW"/>
</dbReference>
<dbReference type="EMBL" id="CP115611">
    <property type="protein sequence ID" value="WBW70780.1"/>
    <property type="molecule type" value="Genomic_DNA"/>
</dbReference>
<feature type="domain" description="F-box" evidence="9">
    <location>
        <begin position="8"/>
        <end position="56"/>
    </location>
</feature>
<keyword evidence="5" id="KW-0413">Isomerase</keyword>
<keyword evidence="10" id="KW-0436">Ligase</keyword>
<keyword evidence="4" id="KW-0067">ATP-binding</keyword>
<name>A0AAE9W7B8_9SCHI</name>
<dbReference type="EC" id="5.6.2.4" evidence="7"/>
<comment type="catalytic activity">
    <reaction evidence="6">
        <text>Couples ATP hydrolysis with the unwinding of duplex DNA by translocating in the 3'-5' direction.</text>
        <dbReference type="EC" id="5.6.2.4"/>
    </reaction>
</comment>
<dbReference type="PANTHER" id="PTHR11070">
    <property type="entry name" value="UVRD / RECB / PCRA DNA HELICASE FAMILY MEMBER"/>
    <property type="match status" value="1"/>
</dbReference>
<proteinExistence type="predicted"/>
<dbReference type="KEGG" id="som:SOMG_01150"/>
<dbReference type="Gene3D" id="3.40.50.300">
    <property type="entry name" value="P-loop containing nucleotide triphosphate hydrolases"/>
    <property type="match status" value="2"/>
</dbReference>
<dbReference type="GO" id="GO:0003677">
    <property type="term" value="F:DNA binding"/>
    <property type="evidence" value="ECO:0007669"/>
    <property type="project" value="InterPro"/>
</dbReference>
<dbReference type="SUPFAM" id="SSF52540">
    <property type="entry name" value="P-loop containing nucleoside triphosphate hydrolases"/>
    <property type="match status" value="1"/>
</dbReference>
<keyword evidence="1" id="KW-0547">Nucleotide-binding</keyword>
<dbReference type="InterPro" id="IPR014017">
    <property type="entry name" value="DNA_helicase_UvrD-like_C"/>
</dbReference>
<dbReference type="GO" id="GO:0043138">
    <property type="term" value="F:3'-5' DNA helicase activity"/>
    <property type="evidence" value="ECO:0007669"/>
    <property type="project" value="UniProtKB-EC"/>
</dbReference>
<sequence length="878" mass="100717">MNGIRSFHPSFFQLPTELLPLICRFLSVQDIQNLVTVVPSVYPVLEASIDLFWKKRHYELNIRKNKLLKEALGVGYAPAVSNGFVSGTQVSSTAAEREYYAKSDEVKSVCGLPPGPVKMEQFGICIDNLLTSQYGMDLHGKKIKTSFFTLNDVEDIWVQSMCLQLQQYLSPAAERALASFQSRTLQSRFLQILFIGMLFEEDMWYYFNVLYDISSSTAIEFAYFLDTFLTIVKTDYEHYRDPLSQTLMSTSSRFQDIVFSIESPFDNAFEQGLTAEQKRIVECELYPREVLKVKAFAGTGKTKALLEFSRSRPHNKILYVAFNKAAKEEAEQRFPMNVKCSTMHGLAYGAILAQADLPASKLERQLSNTNIANLLSLQAAFPKSNRKAAPGTPSATLVASHIMFTLNRFMHSTDSHLSFRHLSKRTLEVTQLSKEKLLSYVRKLWALIINFDCPYAPLIPDAYMKLLHLYEFPNIFSKYDYILFDEAQDFTRCMVDVIYRQKHARIVIVGDAHQCIYGFRGADACAFDEVLYPSTKQLYLTKSFRFGNSVAKYANFILSLKGENVKLRGVQEDRVFRSMNEPFSVINENFRFIPHTMIFRTNKELILQSIRLSVSLPKNIPITILGSMKKKAFQLLRSGSELAQGRRPSHPKLREFSSWAEFETHVKNSAEEDPELALVYDMAEELFSESFLARLDNCEQRLIQSKDEGENGIILATAHQSKGLEWDNVQLGNDFRPKFDSTSYARVGFSRYLKEEINILYVALTRAKHCLILNDTITKFYALEKGLLRFAGGIPSIEEEMEEEKVAIFVDWQIENFSFLCDVPTECYNFLVDLHGKTIWDVFFGVLSGSWQNYIVNTTERLKRTMLFIEDQLFINHS</sequence>
<dbReference type="Pfam" id="PF13361">
    <property type="entry name" value="UvrD_C"/>
    <property type="match status" value="1"/>
</dbReference>
<dbReference type="FunFam" id="3.40.50.300:FF:005425">
    <property type="entry name" value="Chromosome 10, whole genome shotgun sequence"/>
    <property type="match status" value="1"/>
</dbReference>
<protein>
    <recommendedName>
        <fullName evidence="7">DNA 3'-5' helicase</fullName>
        <ecNumber evidence="7">5.6.2.4</ecNumber>
    </recommendedName>
</protein>
<dbReference type="GO" id="GO:0000724">
    <property type="term" value="P:double-strand break repair via homologous recombination"/>
    <property type="evidence" value="ECO:0007669"/>
    <property type="project" value="TreeGrafter"/>
</dbReference>
<evidence type="ECO:0000256" key="5">
    <source>
        <dbReference type="ARBA" id="ARBA00023235"/>
    </source>
</evidence>
<accession>A0AAE9W7B8</accession>
<gene>
    <name evidence="10" type="primary">fbh1</name>
    <name evidence="10" type="ORF">SOMG_01150</name>
</gene>
<dbReference type="InterPro" id="IPR001810">
    <property type="entry name" value="F-box_dom"/>
</dbReference>
<comment type="catalytic activity">
    <reaction evidence="8">
        <text>ATP + H2O = ADP + phosphate + H(+)</text>
        <dbReference type="Rhea" id="RHEA:13065"/>
        <dbReference type="ChEBI" id="CHEBI:15377"/>
        <dbReference type="ChEBI" id="CHEBI:15378"/>
        <dbReference type="ChEBI" id="CHEBI:30616"/>
        <dbReference type="ChEBI" id="CHEBI:43474"/>
        <dbReference type="ChEBI" id="CHEBI:456216"/>
        <dbReference type="EC" id="5.6.2.4"/>
    </reaction>
</comment>
<evidence type="ECO:0000256" key="7">
    <source>
        <dbReference type="ARBA" id="ARBA00034808"/>
    </source>
</evidence>
<evidence type="ECO:0000259" key="9">
    <source>
        <dbReference type="PROSITE" id="PS50181"/>
    </source>
</evidence>